<evidence type="ECO:0000313" key="4">
    <source>
        <dbReference type="Proteomes" id="UP001516662"/>
    </source>
</evidence>
<accession>A0ABR9QJZ2</accession>
<comment type="similarity">
    <text evidence="1">Belongs to the UPF0749 family.</text>
</comment>
<evidence type="ECO:0000256" key="1">
    <source>
        <dbReference type="ARBA" id="ARBA00009108"/>
    </source>
</evidence>
<dbReference type="Gene3D" id="3.30.70.1880">
    <property type="entry name" value="Protein of unknown function DUF881"/>
    <property type="match status" value="1"/>
</dbReference>
<dbReference type="InterPro" id="IPR010273">
    <property type="entry name" value="DUF881"/>
</dbReference>
<dbReference type="PANTHER" id="PTHR37313:SF2">
    <property type="entry name" value="UPF0749 PROTEIN YLXX"/>
    <property type="match status" value="1"/>
</dbReference>
<dbReference type="PANTHER" id="PTHR37313">
    <property type="entry name" value="UPF0749 PROTEIN RV1825"/>
    <property type="match status" value="1"/>
</dbReference>
<evidence type="ECO:0000313" key="3">
    <source>
        <dbReference type="EMBL" id="MBE4908816.1"/>
    </source>
</evidence>
<keyword evidence="2" id="KW-0175">Coiled coil</keyword>
<organism evidence="3 4">
    <name type="scientific">Litchfieldia luteola</name>
    <dbReference type="NCBI Taxonomy" id="682179"/>
    <lineage>
        <taxon>Bacteria</taxon>
        <taxon>Bacillati</taxon>
        <taxon>Bacillota</taxon>
        <taxon>Bacilli</taxon>
        <taxon>Bacillales</taxon>
        <taxon>Bacillaceae</taxon>
        <taxon>Litchfieldia</taxon>
    </lineage>
</organism>
<proteinExistence type="inferred from homology"/>
<dbReference type="EMBL" id="JADCLJ010000020">
    <property type="protein sequence ID" value="MBE4908816.1"/>
    <property type="molecule type" value="Genomic_DNA"/>
</dbReference>
<evidence type="ECO:0000256" key="2">
    <source>
        <dbReference type="SAM" id="Coils"/>
    </source>
</evidence>
<dbReference type="Proteomes" id="UP001516662">
    <property type="component" value="Unassembled WGS sequence"/>
</dbReference>
<feature type="coiled-coil region" evidence="2">
    <location>
        <begin position="55"/>
        <end position="96"/>
    </location>
</feature>
<name>A0ABR9QJZ2_9BACI</name>
<sequence>MNERKMKRVKVRGKHVILSFVCLVLGFMISFSYQFTKQEAANGNGKPTERQWTKEYEYRNNLIEQEEKNRELQKELVEKQEKVREIEEELAKGEQEKIYFNLVEDVEKLRMYVGDVRVKGQGIQVTLSDSSYVPTGEDVNNYIVHESHLFKVINELYISGAQAVSINGKRLSHDSYIYCNGPVVTVDGNPYPAPFVIAGIGNPDVLIPALNINGGVIDQLLQDNIVIKVEKKSEIVMEPLLQTNE</sequence>
<keyword evidence="4" id="KW-1185">Reference proteome</keyword>
<reference evidence="3 4" key="1">
    <citation type="submission" date="2020-10" db="EMBL/GenBank/DDBJ databases">
        <title>Bacillus sp. HD4P25, an endophyte from a halophyte.</title>
        <authorList>
            <person name="Sun J.-Q."/>
        </authorList>
    </citation>
    <scope>NUCLEOTIDE SEQUENCE [LARGE SCALE GENOMIC DNA]</scope>
    <source>
        <strain evidence="3 4">YIM 93174</strain>
    </source>
</reference>
<gene>
    <name evidence="3" type="ORF">IMZ08_12180</name>
</gene>
<dbReference type="Pfam" id="PF05949">
    <property type="entry name" value="DUF881"/>
    <property type="match status" value="1"/>
</dbReference>
<comment type="caution">
    <text evidence="3">The sequence shown here is derived from an EMBL/GenBank/DDBJ whole genome shotgun (WGS) entry which is preliminary data.</text>
</comment>
<protein>
    <submittedName>
        <fullName evidence="3">DUF881 domain-containing protein</fullName>
    </submittedName>
</protein>